<sequence>MALKLLKDDGVVILSDMTVEPLQRLQSLNDILPCLKAKYCISSGPTDNFINPWNLMRMNQPIMALAENINTKIAANRELTRSIQLRKLYCKLNIDPVAGLVDPSEEGESDGLLHDECANKQPKANHKSNHNTGVLQ</sequence>
<evidence type="ECO:0000313" key="1">
    <source>
        <dbReference type="EMBL" id="URD73511.1"/>
    </source>
</evidence>
<organism evidence="1 2">
    <name type="scientific">Musa troglodytarum</name>
    <name type="common">fe'i banana</name>
    <dbReference type="NCBI Taxonomy" id="320322"/>
    <lineage>
        <taxon>Eukaryota</taxon>
        <taxon>Viridiplantae</taxon>
        <taxon>Streptophyta</taxon>
        <taxon>Embryophyta</taxon>
        <taxon>Tracheophyta</taxon>
        <taxon>Spermatophyta</taxon>
        <taxon>Magnoliopsida</taxon>
        <taxon>Liliopsida</taxon>
        <taxon>Zingiberales</taxon>
        <taxon>Musaceae</taxon>
        <taxon>Musa</taxon>
    </lineage>
</organism>
<dbReference type="AlphaFoldDB" id="A0A9E7EAJ1"/>
<keyword evidence="2" id="KW-1185">Reference proteome</keyword>
<name>A0A9E7EAJ1_9LILI</name>
<accession>A0A9E7EAJ1</accession>
<reference evidence="1" key="1">
    <citation type="submission" date="2022-05" db="EMBL/GenBank/DDBJ databases">
        <title>The Musa troglodytarum L. genome provides insights into the mechanism of non-climacteric behaviour and enrichment of carotenoids.</title>
        <authorList>
            <person name="Wang J."/>
        </authorList>
    </citation>
    <scope>NUCLEOTIDE SEQUENCE</scope>
    <source>
        <tissue evidence="1">Leaf</tissue>
    </source>
</reference>
<dbReference type="Proteomes" id="UP001055439">
    <property type="component" value="Chromosome 1"/>
</dbReference>
<proteinExistence type="predicted"/>
<evidence type="ECO:0000313" key="2">
    <source>
        <dbReference type="Proteomes" id="UP001055439"/>
    </source>
</evidence>
<gene>
    <name evidence="1" type="ORF">MUK42_37727</name>
</gene>
<protein>
    <submittedName>
        <fullName evidence="1">Ocs element-binding factor 1</fullName>
    </submittedName>
</protein>
<dbReference type="EMBL" id="CP097502">
    <property type="protein sequence ID" value="URD73511.1"/>
    <property type="molecule type" value="Genomic_DNA"/>
</dbReference>